<dbReference type="Gene3D" id="3.30.40.10">
    <property type="entry name" value="Zinc/RING finger domain, C3HC4 (zinc finger)"/>
    <property type="match status" value="1"/>
</dbReference>
<evidence type="ECO:0000313" key="8">
    <source>
        <dbReference type="EMBL" id="KAG2203190.1"/>
    </source>
</evidence>
<dbReference type="SUPFAM" id="SSF57903">
    <property type="entry name" value="FYVE/PHD zinc finger"/>
    <property type="match status" value="1"/>
</dbReference>
<feature type="domain" description="PHD-type" evidence="6">
    <location>
        <begin position="129"/>
        <end position="183"/>
    </location>
</feature>
<dbReference type="OrthoDB" id="5795902at2759"/>
<feature type="domain" description="UBR-type" evidence="7">
    <location>
        <begin position="37"/>
        <end position="110"/>
    </location>
</feature>
<dbReference type="InterPro" id="IPR003126">
    <property type="entry name" value="Znf_UBR"/>
</dbReference>
<dbReference type="Pfam" id="PF02207">
    <property type="entry name" value="zf-UBR"/>
    <property type="match status" value="1"/>
</dbReference>
<comment type="caution">
    <text evidence="8">The sequence shown here is derived from an EMBL/GenBank/DDBJ whole genome shotgun (WGS) entry which is preliminary data.</text>
</comment>
<evidence type="ECO:0008006" key="10">
    <source>
        <dbReference type="Google" id="ProtNLM"/>
    </source>
</evidence>
<dbReference type="InterPro" id="IPR013083">
    <property type="entry name" value="Znf_RING/FYVE/PHD"/>
</dbReference>
<dbReference type="GO" id="GO:0005737">
    <property type="term" value="C:cytoplasm"/>
    <property type="evidence" value="ECO:0007669"/>
    <property type="project" value="TreeGrafter"/>
</dbReference>
<proteinExistence type="predicted"/>
<protein>
    <recommendedName>
        <fullName evidence="10">UBR-type domain-containing protein</fullName>
    </recommendedName>
</protein>
<evidence type="ECO:0000259" key="6">
    <source>
        <dbReference type="PROSITE" id="PS50016"/>
    </source>
</evidence>
<dbReference type="PROSITE" id="PS51157">
    <property type="entry name" value="ZF_UBR"/>
    <property type="match status" value="1"/>
</dbReference>
<keyword evidence="1" id="KW-0479">Metal-binding</keyword>
<dbReference type="PANTHER" id="PTHR13513:SF9">
    <property type="entry name" value="E3 UBIQUITIN-PROTEIN LIGASE UBR7-RELATED"/>
    <property type="match status" value="1"/>
</dbReference>
<dbReference type="SMART" id="SM00249">
    <property type="entry name" value="PHD"/>
    <property type="match status" value="1"/>
</dbReference>
<dbReference type="InterPro" id="IPR011011">
    <property type="entry name" value="Znf_FYVE_PHD"/>
</dbReference>
<evidence type="ECO:0000256" key="1">
    <source>
        <dbReference type="ARBA" id="ARBA00022723"/>
    </source>
</evidence>
<dbReference type="CDD" id="cd19677">
    <property type="entry name" value="UBR-box_UBR7"/>
    <property type="match status" value="1"/>
</dbReference>
<evidence type="ECO:0000313" key="9">
    <source>
        <dbReference type="Proteomes" id="UP000650833"/>
    </source>
</evidence>
<gene>
    <name evidence="8" type="ORF">INT46_006703</name>
</gene>
<feature type="zinc finger region" description="UBR-type" evidence="5">
    <location>
        <begin position="37"/>
        <end position="110"/>
    </location>
</feature>
<evidence type="ECO:0000256" key="2">
    <source>
        <dbReference type="ARBA" id="ARBA00022771"/>
    </source>
</evidence>
<dbReference type="CDD" id="cd15542">
    <property type="entry name" value="PHD_UBR7"/>
    <property type="match status" value="1"/>
</dbReference>
<dbReference type="InterPro" id="IPR019787">
    <property type="entry name" value="Znf_PHD-finger"/>
</dbReference>
<evidence type="ECO:0000259" key="7">
    <source>
        <dbReference type="PROSITE" id="PS51157"/>
    </source>
</evidence>
<keyword evidence="2 4" id="KW-0863">Zinc-finger</keyword>
<dbReference type="InterPro" id="IPR001965">
    <property type="entry name" value="Znf_PHD"/>
</dbReference>
<dbReference type="GO" id="GO:0061630">
    <property type="term" value="F:ubiquitin protein ligase activity"/>
    <property type="evidence" value="ECO:0007669"/>
    <property type="project" value="InterPro"/>
</dbReference>
<dbReference type="SMART" id="SM00396">
    <property type="entry name" value="ZnF_UBR1"/>
    <property type="match status" value="1"/>
</dbReference>
<dbReference type="PROSITE" id="PS50016">
    <property type="entry name" value="ZF_PHD_2"/>
    <property type="match status" value="1"/>
</dbReference>
<dbReference type="InterPro" id="IPR047506">
    <property type="entry name" value="UBR7-like_UBR-box"/>
</dbReference>
<accession>A0A8H7R418</accession>
<dbReference type="InterPro" id="IPR040204">
    <property type="entry name" value="UBR7"/>
</dbReference>
<evidence type="ECO:0000256" key="4">
    <source>
        <dbReference type="PROSITE-ProRule" id="PRU00146"/>
    </source>
</evidence>
<dbReference type="GO" id="GO:0008270">
    <property type="term" value="F:zinc ion binding"/>
    <property type="evidence" value="ECO:0007669"/>
    <property type="project" value="UniProtKB-KW"/>
</dbReference>
<dbReference type="AlphaFoldDB" id="A0A8H7R418"/>
<evidence type="ECO:0000256" key="5">
    <source>
        <dbReference type="PROSITE-ProRule" id="PRU00508"/>
    </source>
</evidence>
<dbReference type="EMBL" id="JAEPRC010000236">
    <property type="protein sequence ID" value="KAG2203190.1"/>
    <property type="molecule type" value="Genomic_DNA"/>
</dbReference>
<dbReference type="Proteomes" id="UP000650833">
    <property type="component" value="Unassembled WGS sequence"/>
</dbReference>
<reference evidence="8" key="1">
    <citation type="submission" date="2020-12" db="EMBL/GenBank/DDBJ databases">
        <title>Metabolic potential, ecology and presence of endohyphal bacteria is reflected in genomic diversity of Mucoromycotina.</title>
        <authorList>
            <person name="Muszewska A."/>
            <person name="Okrasinska A."/>
            <person name="Steczkiewicz K."/>
            <person name="Drgas O."/>
            <person name="Orlowska M."/>
            <person name="Perlinska-Lenart U."/>
            <person name="Aleksandrzak-Piekarczyk T."/>
            <person name="Szatraj K."/>
            <person name="Zielenkiewicz U."/>
            <person name="Pilsyk S."/>
            <person name="Malc E."/>
            <person name="Mieczkowski P."/>
            <person name="Kruszewska J.S."/>
            <person name="Biernat P."/>
            <person name="Pawlowska J."/>
        </authorList>
    </citation>
    <scope>NUCLEOTIDE SEQUENCE</scope>
    <source>
        <strain evidence="8">CBS 226.32</strain>
    </source>
</reference>
<keyword evidence="9" id="KW-1185">Reference proteome</keyword>
<sequence length="436" mass="50275">MTNNINNEDGTETALDYIRRQEKLEKDAQDILPGNFEKCTFSLGYIRQPLYACKTCTIDQNEEPAGMCYSCSIACHASHDLFELFPKRNFRCDCGLSGKFGGHSCSRMVPEKLDFATNEKNQYNHNFKNLYCRCNQTYDPEKEEATMYQCIACEDWFHERCIGNIPEAIDEFDCYVCRDCTKKYPFLMNGKDAKFSFGLSKGNEPIYQWILPEGQVDEAKEKELEVGETPNQNNVASNKEAVVANHETAVTHQDATTSNQDTAVANQEVSPLNQDTTATGEKRKREDEIKEKQNIIANVFKKMKSDTDCQNVDMTLLPEHDHIEIFLQDNWRQNLCKCAKCLQDYTTQHVEYLLEEEATIEPENDEDAGKSLLEVGMEQLQRMDRVQAIESLRAFQTLSSDLKTFFESFKETGKVVTKEDVQEYFDAKRRERQQQQ</sequence>
<name>A0A8H7R418_9FUNG</name>
<dbReference type="PANTHER" id="PTHR13513">
    <property type="entry name" value="E3 UBIQUITIN-PROTEIN LIGASE UBR7"/>
    <property type="match status" value="1"/>
</dbReference>
<evidence type="ECO:0000256" key="3">
    <source>
        <dbReference type="ARBA" id="ARBA00022833"/>
    </source>
</evidence>
<organism evidence="8 9">
    <name type="scientific">Mucor plumbeus</name>
    <dbReference type="NCBI Taxonomy" id="97098"/>
    <lineage>
        <taxon>Eukaryota</taxon>
        <taxon>Fungi</taxon>
        <taxon>Fungi incertae sedis</taxon>
        <taxon>Mucoromycota</taxon>
        <taxon>Mucoromycotina</taxon>
        <taxon>Mucoromycetes</taxon>
        <taxon>Mucorales</taxon>
        <taxon>Mucorineae</taxon>
        <taxon>Mucoraceae</taxon>
        <taxon>Mucor</taxon>
    </lineage>
</organism>
<keyword evidence="3" id="KW-0862">Zinc</keyword>